<protein>
    <submittedName>
        <fullName evidence="2">Uncharacterized protein</fullName>
    </submittedName>
</protein>
<dbReference type="OMA" id="VECEDSI"/>
<dbReference type="Proteomes" id="UP000002009">
    <property type="component" value="Chromosome 11"/>
</dbReference>
<evidence type="ECO:0000313" key="2">
    <source>
        <dbReference type="EMBL" id="ACO66417.1"/>
    </source>
</evidence>
<feature type="region of interest" description="Disordered" evidence="1">
    <location>
        <begin position="40"/>
        <end position="80"/>
    </location>
</feature>
<dbReference type="EMBL" id="CP001330">
    <property type="protein sequence ID" value="ACO66417.1"/>
    <property type="molecule type" value="Genomic_DNA"/>
</dbReference>
<sequence length="1666" mass="171145">MDHGLHAQRGHGHLCVYSAPRVGTVCVRCVAEAISATRGGAGGAVADPAAHGSSQGFGHPSPPSNERRAPTPPPRQRLNTTRARHARALAGILRDPASGPDVARRWGHVVVACVVDALAAREEEDAEVATLLLDCALAVSTAAAASDGGATLDACISRALVHLSSADPARERRGADTPPLHPRANLPTNLGGSGGSSQPSQEHFYIAPGPRGGSQGYGTQDGYHLAVGSSWEATWDGGWNATGAAVAPAAPPASQGQIQLDSPAFGVAAHLASPQPRARHRGGTDCGRARLLGLIAELLALDVPRGSLPAAFLAGVADVEETGEWFGGTPPARTALHAATHLRHAPHPDPCGVSSPLAIVIDALRDPAASGDARLAALSLCAQLASRTAGDRGCFRGVLAWEPGAGQAMAAGALAAVARIAGERGGVGPGTDAAAAAVAEALLVVAACAVADDDFDLDALLREYPPGVAIAKVPTFAGVINDALLSPRLALRADACDCVEVVVSARGDARSVDRLLSFDVAEHVFELLRDLTRARAMTPAADGPRTTTTRGGGRGVSVTSVTRTERDAAARTALAALAALAEQSHRGFNPRLACGAAPVASTLAAAQRDRDVEATSAGCRLLFAVASGDDPGNVPGESTAAFAACLADACDEAASINLSSDPFSDPFSDPSGGCDVTVTEEGERARAAALAAAALAGFLRGWGGRDLDGDVAARAFATFVADVSRNLREFANGTPTLDPPGLGRNARNARDGYPEALPGGGGGGVFGRVRWRLGAAVPAGARTACVRLLATGGGDRVGECAAVVRDAGLPAATFEATRRLSTVRRSGRALTGRDAEVADGVAAAAAASTRLLRALIAPPSPRSRARRDRLTGGDEDEDEAEDAAAAAAAARRELALEMVRDHRAIESCLDGTDAGVFDYDPYPGMPDPAADAWGASQGCNVFYDVPDSDEDEENDRSGGTSDHDPDHPTPALLCNFLAVLVPAALGEGSAIGMDVRVVDALAAKVPPFGSRSAWARGPGPDGRRVGLFDVMEAPDSTHGTLGTTLGTLGTRVGVAAASDALIACAFARATFGADVGTDADEFSRGMAGPLCGYLVARGPGGWCPGGLCASLAVWRACVQSLDGASASREFNPGLKRLASFVTETEGTIGANFVAALAGLHKLNAAGWRRAEETLVTYAMDSVSDSAGRTLLSWLADNMPRYMNGVDACKSLFFSALDGENLATAMSADDEISADAPAASRTFASWFADDVQTCTFLAGTCFVDSGGTCDAVVRGLRFVLRRRPPTKGALAICSTCWDACVRLSGLRSTCSTPVQHQHVVGREIAADVALLQADAARGGFDPPGSFGFASDPARLAGYLHDLIAVAAESPGAASVVNAVLLNALLSKVHEATGATESCAVGLPRSVVRCLFEASVFPAVLAYARDVAVRWRSRTFSSLAGATSAVSLVGGLLGLGVRAIDGRAACEAAGDKTTVIDETFARALCDVGVECEDSICRQLAFEALAATGVFRGDGGEIRRIVLESGRAGMCGGTSEGERDAAAMCAIPFEADADDAGDTPVDEYYWEETLLEEWLLGAASFARRDAAEPTVDSHPIAGRLAFARHVTSRSGRITCRVLREPEMRGTLVSLALTAAWRSRGADRAPIDLLRTLFVDTGVHTANDEGASTP</sequence>
<feature type="region of interest" description="Disordered" evidence="1">
    <location>
        <begin position="942"/>
        <end position="967"/>
    </location>
</feature>
<evidence type="ECO:0000313" key="3">
    <source>
        <dbReference type="Proteomes" id="UP000002009"/>
    </source>
</evidence>
<name>C1EDS7_MICCC</name>
<dbReference type="OrthoDB" id="10693176at2759"/>
<keyword evidence="3" id="KW-1185">Reference proteome</keyword>
<evidence type="ECO:0000256" key="1">
    <source>
        <dbReference type="SAM" id="MobiDB-lite"/>
    </source>
</evidence>
<dbReference type="InParanoid" id="C1EDS7"/>
<feature type="region of interest" description="Disordered" evidence="1">
    <location>
        <begin position="857"/>
        <end position="886"/>
    </location>
</feature>
<proteinExistence type="predicted"/>
<organism evidence="2 3">
    <name type="scientific">Micromonas commoda (strain RCC299 / NOUM17 / CCMP2709)</name>
    <name type="common">Picoplanktonic green alga</name>
    <dbReference type="NCBI Taxonomy" id="296587"/>
    <lineage>
        <taxon>Eukaryota</taxon>
        <taxon>Viridiplantae</taxon>
        <taxon>Chlorophyta</taxon>
        <taxon>Mamiellophyceae</taxon>
        <taxon>Mamiellales</taxon>
        <taxon>Mamiellaceae</taxon>
        <taxon>Micromonas</taxon>
    </lineage>
</organism>
<dbReference type="RefSeq" id="XP_002505159.1">
    <property type="nucleotide sequence ID" value="XM_002505113.1"/>
</dbReference>
<feature type="region of interest" description="Disordered" evidence="1">
    <location>
        <begin position="731"/>
        <end position="756"/>
    </location>
</feature>
<dbReference type="KEGG" id="mis:MICPUN_62375"/>
<feature type="region of interest" description="Disordered" evidence="1">
    <location>
        <begin position="167"/>
        <end position="211"/>
    </location>
</feature>
<feature type="region of interest" description="Disordered" evidence="1">
    <location>
        <begin position="539"/>
        <end position="562"/>
    </location>
</feature>
<reference evidence="2 3" key="1">
    <citation type="journal article" date="2009" name="Science">
        <title>Green evolution and dynamic adaptations revealed by genomes of the marine picoeukaryotes Micromonas.</title>
        <authorList>
            <person name="Worden A.Z."/>
            <person name="Lee J.H."/>
            <person name="Mock T."/>
            <person name="Rouze P."/>
            <person name="Simmons M.P."/>
            <person name="Aerts A.L."/>
            <person name="Allen A.E."/>
            <person name="Cuvelier M.L."/>
            <person name="Derelle E."/>
            <person name="Everett M.V."/>
            <person name="Foulon E."/>
            <person name="Grimwood J."/>
            <person name="Gundlach H."/>
            <person name="Henrissat B."/>
            <person name="Napoli C."/>
            <person name="McDonald S.M."/>
            <person name="Parker M.S."/>
            <person name="Rombauts S."/>
            <person name="Salamov A."/>
            <person name="Von Dassow P."/>
            <person name="Badger J.H."/>
            <person name="Coutinho P.M."/>
            <person name="Demir E."/>
            <person name="Dubchak I."/>
            <person name="Gentemann C."/>
            <person name="Eikrem W."/>
            <person name="Gready J.E."/>
            <person name="John U."/>
            <person name="Lanier W."/>
            <person name="Lindquist E.A."/>
            <person name="Lucas S."/>
            <person name="Mayer K.F."/>
            <person name="Moreau H."/>
            <person name="Not F."/>
            <person name="Otillar R."/>
            <person name="Panaud O."/>
            <person name="Pangilinan J."/>
            <person name="Paulsen I."/>
            <person name="Piegu B."/>
            <person name="Poliakov A."/>
            <person name="Robbens S."/>
            <person name="Schmutz J."/>
            <person name="Toulza E."/>
            <person name="Wyss T."/>
            <person name="Zelensky A."/>
            <person name="Zhou K."/>
            <person name="Armbrust E.V."/>
            <person name="Bhattacharya D."/>
            <person name="Goodenough U.W."/>
            <person name="Van de Peer Y."/>
            <person name="Grigoriev I.V."/>
        </authorList>
    </citation>
    <scope>NUCLEOTIDE SEQUENCE [LARGE SCALE GENOMIC DNA]</scope>
    <source>
        <strain evidence="3">RCC299 / NOUM17</strain>
    </source>
</reference>
<accession>C1EDS7</accession>
<gene>
    <name evidence="2" type="ORF">MICPUN_62375</name>
</gene>
<dbReference type="GeneID" id="8247272"/>
<feature type="compositionally biased region" description="Acidic residues" evidence="1">
    <location>
        <begin position="873"/>
        <end position="882"/>
    </location>
</feature>